<evidence type="ECO:0000313" key="4">
    <source>
        <dbReference type="EMBL" id="GAA0452003.1"/>
    </source>
</evidence>
<feature type="transmembrane region" description="Helical" evidence="2">
    <location>
        <begin position="163"/>
        <end position="185"/>
    </location>
</feature>
<name>A0ABP3JFP8_9ACTN</name>
<feature type="transmembrane region" description="Helical" evidence="2">
    <location>
        <begin position="6"/>
        <end position="23"/>
    </location>
</feature>
<proteinExistence type="predicted"/>
<accession>A0ABP3JFP8</accession>
<keyword evidence="5" id="KW-1185">Reference proteome</keyword>
<feature type="transmembrane region" description="Helical" evidence="2">
    <location>
        <begin position="263"/>
        <end position="282"/>
    </location>
</feature>
<dbReference type="EMBL" id="BAAABY010000009">
    <property type="protein sequence ID" value="GAA0452003.1"/>
    <property type="molecule type" value="Genomic_DNA"/>
</dbReference>
<evidence type="ECO:0000259" key="3">
    <source>
        <dbReference type="Pfam" id="PF01757"/>
    </source>
</evidence>
<organism evidence="4 5">
    <name type="scientific">Streptomyces olivaceiscleroticus</name>
    <dbReference type="NCBI Taxonomy" id="68245"/>
    <lineage>
        <taxon>Bacteria</taxon>
        <taxon>Bacillati</taxon>
        <taxon>Actinomycetota</taxon>
        <taxon>Actinomycetes</taxon>
        <taxon>Kitasatosporales</taxon>
        <taxon>Streptomycetaceae</taxon>
        <taxon>Streptomyces</taxon>
    </lineage>
</organism>
<feature type="domain" description="Acyltransferase 3" evidence="3">
    <location>
        <begin position="3"/>
        <end position="344"/>
    </location>
</feature>
<dbReference type="InterPro" id="IPR002656">
    <property type="entry name" value="Acyl_transf_3_dom"/>
</dbReference>
<comment type="caution">
    <text evidence="4">The sequence shown here is derived from an EMBL/GenBank/DDBJ whole genome shotgun (WGS) entry which is preliminary data.</text>
</comment>
<feature type="transmembrane region" description="Helical" evidence="2">
    <location>
        <begin position="135"/>
        <end position="156"/>
    </location>
</feature>
<feature type="transmembrane region" description="Helical" evidence="2">
    <location>
        <begin position="76"/>
        <end position="94"/>
    </location>
</feature>
<dbReference type="PANTHER" id="PTHR23028">
    <property type="entry name" value="ACETYLTRANSFERASE"/>
    <property type="match status" value="1"/>
</dbReference>
<dbReference type="Proteomes" id="UP001500909">
    <property type="component" value="Unassembled WGS sequence"/>
</dbReference>
<evidence type="ECO:0000256" key="1">
    <source>
        <dbReference type="SAM" id="MobiDB-lite"/>
    </source>
</evidence>
<gene>
    <name evidence="4" type="ORF">GCM10010361_15100</name>
</gene>
<protein>
    <recommendedName>
        <fullName evidence="3">Acyltransferase 3 domain-containing protein</fullName>
    </recommendedName>
</protein>
<keyword evidence="2" id="KW-1133">Transmembrane helix</keyword>
<feature type="compositionally biased region" description="Polar residues" evidence="1">
    <location>
        <begin position="383"/>
        <end position="393"/>
    </location>
</feature>
<dbReference type="InterPro" id="IPR050879">
    <property type="entry name" value="Acyltransferase_3"/>
</dbReference>
<feature type="transmembrane region" description="Helical" evidence="2">
    <location>
        <begin position="294"/>
        <end position="318"/>
    </location>
</feature>
<feature type="transmembrane region" description="Helical" evidence="2">
    <location>
        <begin position="35"/>
        <end position="56"/>
    </location>
</feature>
<feature type="transmembrane region" description="Helical" evidence="2">
    <location>
        <begin position="324"/>
        <end position="344"/>
    </location>
</feature>
<keyword evidence="2" id="KW-0812">Transmembrane</keyword>
<dbReference type="Pfam" id="PF01757">
    <property type="entry name" value="Acyl_transf_3"/>
    <property type="match status" value="1"/>
</dbReference>
<feature type="compositionally biased region" description="Low complexity" evidence="1">
    <location>
        <begin position="358"/>
        <end position="369"/>
    </location>
</feature>
<evidence type="ECO:0000313" key="5">
    <source>
        <dbReference type="Proteomes" id="UP001500909"/>
    </source>
</evidence>
<dbReference type="PANTHER" id="PTHR23028:SF53">
    <property type="entry name" value="ACYL_TRANSF_3 DOMAIN-CONTAINING PROTEIN"/>
    <property type="match status" value="1"/>
</dbReference>
<reference evidence="5" key="1">
    <citation type="journal article" date="2019" name="Int. J. Syst. Evol. Microbiol.">
        <title>The Global Catalogue of Microorganisms (GCM) 10K type strain sequencing project: providing services to taxonomists for standard genome sequencing and annotation.</title>
        <authorList>
            <consortium name="The Broad Institute Genomics Platform"/>
            <consortium name="The Broad Institute Genome Sequencing Center for Infectious Disease"/>
            <person name="Wu L."/>
            <person name="Ma J."/>
        </authorList>
    </citation>
    <scope>NUCLEOTIDE SEQUENCE [LARGE SCALE GENOMIC DNA]</scope>
    <source>
        <strain evidence="5">JCM 4805</strain>
    </source>
</reference>
<keyword evidence="2" id="KW-0472">Membrane</keyword>
<feature type="region of interest" description="Disordered" evidence="1">
    <location>
        <begin position="358"/>
        <end position="393"/>
    </location>
</feature>
<sequence length="393" mass="41731">MPSLTGLRFVAAFGVFVCHIAFMEAARRGGWPTPAFFLLGPVGVSLFFVLSGFVLTCSARETDTARSFWRRRIVKIYPSHLVVWLLIMVLFRGVGMPRPITGAMSAPTMLGDVANALLVHTLIPLPQFGLAGNGVAWSLTCELLFYLLFPLLLPLVRRIRLGWLPAAAGAVTVAAWAVPVVSLGLGGPPLEQGSLPGDITPPQMLFVYAFPPSRLPEFVLGMILARMHTSGFPVRIGVLPAAGLLCASLSLGIAVLPAPFLPAAATVVPVALLVRATAAVDVRGGRSLLREPGMVFLGNLSYAFYLVHATVIAVVLYYGGGGWGTGRVACVSFIVALAASWLLYSRVERPCMRRFSAGRPRPRAAAALPPALPGTDYEGPPGRNTSPQPTADP</sequence>
<evidence type="ECO:0000256" key="2">
    <source>
        <dbReference type="SAM" id="Phobius"/>
    </source>
</evidence>